<dbReference type="GO" id="GO:0016787">
    <property type="term" value="F:hydrolase activity"/>
    <property type="evidence" value="ECO:0007669"/>
    <property type="project" value="UniProtKB-KW"/>
</dbReference>
<organism evidence="2 3">
    <name type="scientific">Kiloniella antarctica</name>
    <dbReference type="NCBI Taxonomy" id="1550907"/>
    <lineage>
        <taxon>Bacteria</taxon>
        <taxon>Pseudomonadati</taxon>
        <taxon>Pseudomonadota</taxon>
        <taxon>Alphaproteobacteria</taxon>
        <taxon>Rhodospirillales</taxon>
        <taxon>Kiloniellaceae</taxon>
        <taxon>Kiloniella</taxon>
    </lineage>
</organism>
<dbReference type="EMBL" id="JBHUII010000001">
    <property type="protein sequence ID" value="MFD2204631.1"/>
    <property type="molecule type" value="Genomic_DNA"/>
</dbReference>
<evidence type="ECO:0000313" key="2">
    <source>
        <dbReference type="EMBL" id="MFD2204631.1"/>
    </source>
</evidence>
<dbReference type="Proteomes" id="UP001597294">
    <property type="component" value="Unassembled WGS sequence"/>
</dbReference>
<name>A0ABW5BIN4_9PROT</name>
<keyword evidence="3" id="KW-1185">Reference proteome</keyword>
<dbReference type="Pfam" id="PF08885">
    <property type="entry name" value="GSCFA"/>
    <property type="match status" value="1"/>
</dbReference>
<sequence>MHPYKHIKPYQHWTKALSETINSDVDPVRNFNLKINPQDKIATAGSCFAQHISRYLPNLNLQLYIEEKGSLLLTDDLLTKYNYNVFSARYGNIYTSRQLLQLLLRAKNKFSPTDSAWVTEQNRWYDPYRPSIEPNGFASKEELLRDRQQHLHSVAKMFSSLDVFIFTLGLTETWINKIDGAIYPVCPGVIAGTFNHEAHEFVNLGVKDVIEDMNLFLAELTKINPKAQIILTVSPVALKATALNRHIIESNSVSKSILRAAADQIQQENSNVYYFPSYEIITSQHNRGKYLDSDSRSILESGVSYVMSLFSKHAVDERSYTSLNNFKEDLEKNKMTAFETDMDKIVTAICDEDFL</sequence>
<gene>
    <name evidence="2" type="ORF">ACFSKO_03370</name>
</gene>
<keyword evidence="2" id="KW-0378">Hydrolase</keyword>
<proteinExistence type="predicted"/>
<dbReference type="InterPro" id="IPR014982">
    <property type="entry name" value="GSCFA"/>
</dbReference>
<evidence type="ECO:0000313" key="3">
    <source>
        <dbReference type="Proteomes" id="UP001597294"/>
    </source>
</evidence>
<evidence type="ECO:0000259" key="1">
    <source>
        <dbReference type="Pfam" id="PF08885"/>
    </source>
</evidence>
<comment type="caution">
    <text evidence="2">The sequence shown here is derived from an EMBL/GenBank/DDBJ whole genome shotgun (WGS) entry which is preliminary data.</text>
</comment>
<dbReference type="RefSeq" id="WP_380248406.1">
    <property type="nucleotide sequence ID" value="NZ_JBHUII010000001.1"/>
</dbReference>
<dbReference type="EC" id="3.1.-.-" evidence="2"/>
<protein>
    <submittedName>
        <fullName evidence="2">GSCFA domain-containing protein</fullName>
        <ecNumber evidence="2">3.1.-.-</ecNumber>
    </submittedName>
</protein>
<feature type="domain" description="GSCFA" evidence="1">
    <location>
        <begin position="40"/>
        <end position="310"/>
    </location>
</feature>
<accession>A0ABW5BIN4</accession>
<reference evidence="3" key="1">
    <citation type="journal article" date="2019" name="Int. J. Syst. Evol. Microbiol.">
        <title>The Global Catalogue of Microorganisms (GCM) 10K type strain sequencing project: providing services to taxonomists for standard genome sequencing and annotation.</title>
        <authorList>
            <consortium name="The Broad Institute Genomics Platform"/>
            <consortium name="The Broad Institute Genome Sequencing Center for Infectious Disease"/>
            <person name="Wu L."/>
            <person name="Ma J."/>
        </authorList>
    </citation>
    <scope>NUCLEOTIDE SEQUENCE [LARGE SCALE GENOMIC DNA]</scope>
    <source>
        <strain evidence="3">CGMCC 4.7192</strain>
    </source>
</reference>